<evidence type="ECO:0000259" key="18">
    <source>
        <dbReference type="Pfam" id="PF10414"/>
    </source>
</evidence>
<reference evidence="19 20" key="1">
    <citation type="journal article" date="2018" name="Aquat. Microb. Ecol.">
        <title>Gammaproteobacterial methanotrophs dominate.</title>
        <authorList>
            <person name="Rissanen A.J."/>
            <person name="Saarenheimo J."/>
            <person name="Tiirola M."/>
            <person name="Peura S."/>
            <person name="Aalto S.L."/>
            <person name="Karvinen A."/>
            <person name="Nykanen H."/>
        </authorList>
    </citation>
    <scope>NUCLEOTIDE SEQUENCE [LARGE SCALE GENOMIC DNA]</scope>
    <source>
        <strain evidence="19">AMbin10</strain>
    </source>
</reference>
<dbReference type="EMBL" id="QJPH01000449">
    <property type="protein sequence ID" value="PZN73713.1"/>
    <property type="molecule type" value="Genomic_DNA"/>
</dbReference>
<organism evidence="19 20">
    <name type="scientific">Candidatus Methylumidiphilus alinenensis</name>
    <dbReference type="NCBI Taxonomy" id="2202197"/>
    <lineage>
        <taxon>Bacteria</taxon>
        <taxon>Pseudomonadati</taxon>
        <taxon>Pseudomonadota</taxon>
        <taxon>Gammaproteobacteria</taxon>
        <taxon>Methylococcales</taxon>
        <taxon>Candidatus Methylumidiphilus</taxon>
    </lineage>
</organism>
<dbReference type="NCBIfam" id="TIGR01470">
    <property type="entry name" value="cysG_Nterm"/>
    <property type="match status" value="1"/>
</dbReference>
<dbReference type="InterPro" id="IPR012409">
    <property type="entry name" value="Sirohaem_synth"/>
</dbReference>
<keyword evidence="9" id="KW-0456">Lyase</keyword>
<dbReference type="GO" id="GO:0004851">
    <property type="term" value="F:uroporphyrin-III C-methyltransferase activity"/>
    <property type="evidence" value="ECO:0007669"/>
    <property type="project" value="InterPro"/>
</dbReference>
<sequence length="459" mass="49996">PLFFKLTGQPCLIVGGGEVAARKTETLRQAGGLVTVVSPRLTETLADLSVQYKIEWKQKHFAPEDLDGFKLVIGATSDRLVNELVFLAAQARNIPVNVVDCPELCSFIFPAIIDRSPIVAAISSGGASPVLARLLRVKLEALIPPEYGLLARLADHFRQQVKRIIPDAESRRRFWEDALQGDVADLALAGREEEAAIRLEQRLRDNNGKKTGMVFLVGAGPGDPDLLTLRALRLMQEADVVVYDRLVSPEIMGLVRKDAEKIYAGKQSSDHSLPQPEINRLLTELAKAGRRVVRLKGGDPFIFGRGGEEIETLMAEGIHFQVIPGITAASGCAAYAGIPLTHRDYAQSCAFVTGHLKDGTIDLEWERLAVPNQTLVIYMGLQGLAQICTGLIKHGCPASLPAALIQQGTTRHQRVLTGTLADLPDKVAQANVKAPTLVIIGEVVKLHQKLSWFGERSEE</sequence>
<evidence type="ECO:0000256" key="1">
    <source>
        <dbReference type="ARBA" id="ARBA00005010"/>
    </source>
</evidence>
<evidence type="ECO:0000313" key="20">
    <source>
        <dbReference type="Proteomes" id="UP000249396"/>
    </source>
</evidence>
<evidence type="ECO:0000256" key="12">
    <source>
        <dbReference type="ARBA" id="ARBA00025705"/>
    </source>
</evidence>
<dbReference type="Pfam" id="PF00590">
    <property type="entry name" value="TP_methylase"/>
    <property type="match status" value="1"/>
</dbReference>
<feature type="active site" description="Proton acceptor" evidence="15">
    <location>
        <position position="244"/>
    </location>
</feature>
<dbReference type="InterPro" id="IPR035996">
    <property type="entry name" value="4pyrrol_Methylase_sf"/>
</dbReference>
<dbReference type="PROSITE" id="PS00839">
    <property type="entry name" value="SUMT_1"/>
    <property type="match status" value="1"/>
</dbReference>
<dbReference type="Gene3D" id="3.30.160.110">
    <property type="entry name" value="Siroheme synthase, domain 2"/>
    <property type="match status" value="1"/>
</dbReference>
<dbReference type="FunFam" id="3.40.1010.10:FF:000001">
    <property type="entry name" value="Siroheme synthase"/>
    <property type="match status" value="1"/>
</dbReference>
<dbReference type="CDD" id="cd11642">
    <property type="entry name" value="SUMT"/>
    <property type="match status" value="1"/>
</dbReference>
<evidence type="ECO:0000256" key="14">
    <source>
        <dbReference type="ARBA" id="ARBA00060548"/>
    </source>
</evidence>
<keyword evidence="10" id="KW-0627">Porphyrin biosynthesis</keyword>
<dbReference type="AlphaFoldDB" id="A0A2W4QPW0"/>
<dbReference type="HAMAP" id="MF_01646">
    <property type="entry name" value="Siroheme_synth"/>
    <property type="match status" value="1"/>
</dbReference>
<dbReference type="UniPathway" id="UPA00262">
    <property type="reaction ID" value="UER00211"/>
</dbReference>
<accession>A0A2W4QPW0</accession>
<dbReference type="NCBIfam" id="NF004790">
    <property type="entry name" value="PRK06136.1"/>
    <property type="match status" value="1"/>
</dbReference>
<dbReference type="SUPFAM" id="SSF75615">
    <property type="entry name" value="Siroheme synthase middle domains-like"/>
    <property type="match status" value="1"/>
</dbReference>
<dbReference type="PIRSF" id="PIRSF036426">
    <property type="entry name" value="Sirohaem_synth"/>
    <property type="match status" value="1"/>
</dbReference>
<dbReference type="GO" id="GO:0032259">
    <property type="term" value="P:methylation"/>
    <property type="evidence" value="ECO:0007669"/>
    <property type="project" value="UniProtKB-KW"/>
</dbReference>
<keyword evidence="6" id="KW-0949">S-adenosyl-L-methionine</keyword>
<evidence type="ECO:0000256" key="3">
    <source>
        <dbReference type="ARBA" id="ARBA00022573"/>
    </source>
</evidence>
<evidence type="ECO:0000256" key="2">
    <source>
        <dbReference type="ARBA" id="ARBA00005879"/>
    </source>
</evidence>
<dbReference type="Gene3D" id="3.30.950.10">
    <property type="entry name" value="Methyltransferase, Cobalt-precorrin-4 Transmethylase, Domain 2"/>
    <property type="match status" value="1"/>
</dbReference>
<dbReference type="FunFam" id="3.30.950.10:FF:000001">
    <property type="entry name" value="Siroheme synthase"/>
    <property type="match status" value="1"/>
</dbReference>
<dbReference type="InterPro" id="IPR050161">
    <property type="entry name" value="Siro_Cobalamin_biosynth"/>
</dbReference>
<dbReference type="PANTHER" id="PTHR45790">
    <property type="entry name" value="SIROHEME SYNTHASE-RELATED"/>
    <property type="match status" value="1"/>
</dbReference>
<evidence type="ECO:0000256" key="8">
    <source>
        <dbReference type="ARBA" id="ARBA00023027"/>
    </source>
</evidence>
<comment type="catalytic activity">
    <reaction evidence="13">
        <text>precorrin-2 + NAD(+) = sirohydrochlorin + NADH + 2 H(+)</text>
        <dbReference type="Rhea" id="RHEA:15613"/>
        <dbReference type="ChEBI" id="CHEBI:15378"/>
        <dbReference type="ChEBI" id="CHEBI:57540"/>
        <dbReference type="ChEBI" id="CHEBI:57945"/>
        <dbReference type="ChEBI" id="CHEBI:58351"/>
        <dbReference type="ChEBI" id="CHEBI:58827"/>
        <dbReference type="EC" id="1.3.1.76"/>
    </reaction>
</comment>
<keyword evidence="11" id="KW-0511">Multifunctional enzyme</keyword>
<keyword evidence="3" id="KW-0169">Cobalamin biosynthesis</keyword>
<dbReference type="FunFam" id="3.30.160.110:FF:000001">
    <property type="entry name" value="Siroheme synthase"/>
    <property type="match status" value="1"/>
</dbReference>
<dbReference type="Gene3D" id="1.10.8.210">
    <property type="entry name" value="Sirohaem synthase, dimerisation domain"/>
    <property type="match status" value="1"/>
</dbReference>
<dbReference type="PANTHER" id="PTHR45790:SF1">
    <property type="entry name" value="SIROHEME SYNTHASE"/>
    <property type="match status" value="1"/>
</dbReference>
<comment type="similarity">
    <text evidence="2 16">Belongs to the precorrin methyltransferase family.</text>
</comment>
<comment type="pathway">
    <text evidence="12">Porphyrin-containing compound metabolism; siroheme biosynthesis; precorrin-2 from uroporphyrinogen III: step 1/1.</text>
</comment>
<dbReference type="GO" id="GO:0051287">
    <property type="term" value="F:NAD binding"/>
    <property type="evidence" value="ECO:0007669"/>
    <property type="project" value="InterPro"/>
</dbReference>
<feature type="non-terminal residue" evidence="19">
    <location>
        <position position="1"/>
    </location>
</feature>
<keyword evidence="5 16" id="KW-0808">Transferase</keyword>
<evidence type="ECO:0000256" key="13">
    <source>
        <dbReference type="ARBA" id="ARBA00047561"/>
    </source>
</evidence>
<comment type="pathway">
    <text evidence="1">Porphyrin-containing compound metabolism; siroheme biosynthesis; sirohydrochlorin from precorrin-2: step 1/1.</text>
</comment>
<dbReference type="SUPFAM" id="SSF51735">
    <property type="entry name" value="NAD(P)-binding Rossmann-fold domains"/>
    <property type="match status" value="1"/>
</dbReference>
<evidence type="ECO:0000256" key="11">
    <source>
        <dbReference type="ARBA" id="ARBA00023268"/>
    </source>
</evidence>
<protein>
    <submittedName>
        <fullName evidence="19">Uroporphyrinogen-III C-methyltransferase</fullName>
    </submittedName>
</protein>
<evidence type="ECO:0000256" key="16">
    <source>
        <dbReference type="RuleBase" id="RU003960"/>
    </source>
</evidence>
<proteinExistence type="inferred from homology"/>
<evidence type="ECO:0000256" key="10">
    <source>
        <dbReference type="ARBA" id="ARBA00023244"/>
    </source>
</evidence>
<keyword evidence="7" id="KW-0560">Oxidoreductase</keyword>
<dbReference type="GO" id="GO:0043115">
    <property type="term" value="F:precorrin-2 dehydrogenase activity"/>
    <property type="evidence" value="ECO:0007669"/>
    <property type="project" value="UniProtKB-EC"/>
</dbReference>
<comment type="pathway">
    <text evidence="14">Cofactor biosynthesis; adenosylcobalamin biosynthesis; precorrin-2 from uroporphyrinogen III: step 1/1.</text>
</comment>
<dbReference type="GO" id="GO:0051266">
    <property type="term" value="F:sirohydrochlorin ferrochelatase activity"/>
    <property type="evidence" value="ECO:0007669"/>
    <property type="project" value="InterPro"/>
</dbReference>
<dbReference type="InterPro" id="IPR014777">
    <property type="entry name" value="4pyrrole_Mease_sub1"/>
</dbReference>
<comment type="caution">
    <text evidence="19">The sequence shown here is derived from an EMBL/GenBank/DDBJ whole genome shotgun (WGS) entry which is preliminary data.</text>
</comment>
<feature type="domain" description="Sirohaem synthase dimerisation" evidence="18">
    <location>
        <begin position="147"/>
        <end position="203"/>
    </location>
</feature>
<feature type="active site" description="Proton donor" evidence="15">
    <location>
        <position position="266"/>
    </location>
</feature>
<gene>
    <name evidence="19" type="primary">cobA</name>
    <name evidence="19" type="ORF">DM484_22285</name>
</gene>
<dbReference type="GO" id="GO:0009236">
    <property type="term" value="P:cobalamin biosynthetic process"/>
    <property type="evidence" value="ECO:0007669"/>
    <property type="project" value="UniProtKB-KW"/>
</dbReference>
<dbReference type="InterPro" id="IPR006366">
    <property type="entry name" value="CobA/CysG_C"/>
</dbReference>
<dbReference type="InterPro" id="IPR003043">
    <property type="entry name" value="Uropor_MeTrfase_CS"/>
</dbReference>
<evidence type="ECO:0000256" key="9">
    <source>
        <dbReference type="ARBA" id="ARBA00023239"/>
    </source>
</evidence>
<dbReference type="NCBIfam" id="TIGR01469">
    <property type="entry name" value="cobA_cysG_Cterm"/>
    <property type="match status" value="1"/>
</dbReference>
<evidence type="ECO:0000256" key="4">
    <source>
        <dbReference type="ARBA" id="ARBA00022603"/>
    </source>
</evidence>
<dbReference type="InterPro" id="IPR037115">
    <property type="entry name" value="Sirohaem_synt_dimer_dom_sf"/>
</dbReference>
<dbReference type="InterPro" id="IPR006367">
    <property type="entry name" value="Sirohaem_synthase_N"/>
</dbReference>
<dbReference type="Proteomes" id="UP000249396">
    <property type="component" value="Unassembled WGS sequence"/>
</dbReference>
<keyword evidence="8" id="KW-0520">NAD</keyword>
<dbReference type="SUPFAM" id="SSF53790">
    <property type="entry name" value="Tetrapyrrole methylase"/>
    <property type="match status" value="1"/>
</dbReference>
<evidence type="ECO:0000259" key="17">
    <source>
        <dbReference type="Pfam" id="PF00590"/>
    </source>
</evidence>
<dbReference type="NCBIfam" id="NF007922">
    <property type="entry name" value="PRK10637.1"/>
    <property type="match status" value="1"/>
</dbReference>
<dbReference type="InterPro" id="IPR000878">
    <property type="entry name" value="4pyrrol_Mease"/>
</dbReference>
<dbReference type="Pfam" id="PF13241">
    <property type="entry name" value="NAD_binding_7"/>
    <property type="match status" value="1"/>
</dbReference>
<dbReference type="Pfam" id="PF10414">
    <property type="entry name" value="CysG_dimeriser"/>
    <property type="match status" value="1"/>
</dbReference>
<evidence type="ECO:0000256" key="7">
    <source>
        <dbReference type="ARBA" id="ARBA00023002"/>
    </source>
</evidence>
<evidence type="ECO:0000256" key="6">
    <source>
        <dbReference type="ARBA" id="ARBA00022691"/>
    </source>
</evidence>
<evidence type="ECO:0000313" key="19">
    <source>
        <dbReference type="EMBL" id="PZN73713.1"/>
    </source>
</evidence>
<dbReference type="InterPro" id="IPR014776">
    <property type="entry name" value="4pyrrole_Mease_sub2"/>
</dbReference>
<dbReference type="PROSITE" id="PS00840">
    <property type="entry name" value="SUMT_2"/>
    <property type="match status" value="1"/>
</dbReference>
<name>A0A2W4QPW0_9GAMM</name>
<evidence type="ECO:0000256" key="15">
    <source>
        <dbReference type="PIRSR" id="PIRSR036426-1"/>
    </source>
</evidence>
<dbReference type="Gene3D" id="3.40.1010.10">
    <property type="entry name" value="Cobalt-precorrin-4 Transmethylase, Domain 1"/>
    <property type="match status" value="1"/>
</dbReference>
<dbReference type="GO" id="GO:0019354">
    <property type="term" value="P:siroheme biosynthetic process"/>
    <property type="evidence" value="ECO:0007669"/>
    <property type="project" value="UniProtKB-UniPathway"/>
</dbReference>
<dbReference type="InterPro" id="IPR036291">
    <property type="entry name" value="NAD(P)-bd_dom_sf"/>
</dbReference>
<evidence type="ECO:0000256" key="5">
    <source>
        <dbReference type="ARBA" id="ARBA00022679"/>
    </source>
</evidence>
<dbReference type="Gene3D" id="3.40.50.720">
    <property type="entry name" value="NAD(P)-binding Rossmann-like Domain"/>
    <property type="match status" value="1"/>
</dbReference>
<feature type="domain" description="Tetrapyrrole methylase" evidence="17">
    <location>
        <begin position="213"/>
        <end position="423"/>
    </location>
</feature>
<keyword evidence="4 16" id="KW-0489">Methyltransferase</keyword>
<dbReference type="InterPro" id="IPR019478">
    <property type="entry name" value="Sirohaem_synthase_dimer_dom"/>
</dbReference>